<name>A0ABR7WPQ7_9SPHI</name>
<evidence type="ECO:0000313" key="2">
    <source>
        <dbReference type="EMBL" id="MBD1364301.1"/>
    </source>
</evidence>
<dbReference type="InterPro" id="IPR008993">
    <property type="entry name" value="TIMP-like_OB-fold"/>
</dbReference>
<dbReference type="Proteomes" id="UP000606600">
    <property type="component" value="Unassembled WGS sequence"/>
</dbReference>
<organism evidence="2 3">
    <name type="scientific">Mucilaginibacter pankratovii</name>
    <dbReference type="NCBI Taxonomy" id="2772110"/>
    <lineage>
        <taxon>Bacteria</taxon>
        <taxon>Pseudomonadati</taxon>
        <taxon>Bacteroidota</taxon>
        <taxon>Sphingobacteriia</taxon>
        <taxon>Sphingobacteriales</taxon>
        <taxon>Sphingobacteriaceae</taxon>
        <taxon>Mucilaginibacter</taxon>
    </lineage>
</organism>
<dbReference type="SUPFAM" id="SSF82185">
    <property type="entry name" value="Histone H3 K4-specific methyltransferase SET7/9 N-terminal domain"/>
    <property type="match status" value="1"/>
</dbReference>
<dbReference type="Gene3D" id="2.40.50.120">
    <property type="match status" value="1"/>
</dbReference>
<dbReference type="RefSeq" id="WP_191188970.1">
    <property type="nucleotide sequence ID" value="NZ_JACWMY010000005.1"/>
</dbReference>
<dbReference type="EMBL" id="JACWMY010000005">
    <property type="protein sequence ID" value="MBD1364301.1"/>
    <property type="molecule type" value="Genomic_DNA"/>
</dbReference>
<reference evidence="2 3" key="1">
    <citation type="submission" date="2020-09" db="EMBL/GenBank/DDBJ databases">
        <title>Novel species of Mucilaginibacter isolated from a glacier on the Tibetan Plateau.</title>
        <authorList>
            <person name="Liu Q."/>
            <person name="Xin Y.-H."/>
        </authorList>
    </citation>
    <scope>NUCLEOTIDE SEQUENCE [LARGE SCALE GENOMIC DNA]</scope>
    <source>
        <strain evidence="2 3">ZT4R22</strain>
    </source>
</reference>
<dbReference type="Gene3D" id="2.20.110.10">
    <property type="entry name" value="Histone H3 K4-specific methyltransferase SET7/9 N-terminal domain"/>
    <property type="match status" value="1"/>
</dbReference>
<feature type="signal peptide" evidence="1">
    <location>
        <begin position="1"/>
        <end position="18"/>
    </location>
</feature>
<dbReference type="SUPFAM" id="SSF50242">
    <property type="entry name" value="TIMP-like"/>
    <property type="match status" value="1"/>
</dbReference>
<sequence length="378" mass="43465">MKLPLTFVILFCTLKSVACSCSIFGDFKTPDDLKSNNFIALVKIKKLPPLTDNKYMPLRANDSIAIDVIELFKGKTTDLIHDDSFNSDCAMNLNTGEEWLFFGYEANGRNYISRCSYSVRYRDVLGAREWKAFTGISQLSLLRDIYHHAKPVGSEVLKFNNSTTEVEQAFKNGKINGKRRIYYPSGKLQIAEEFKGGFRTGYRKVYDTAGHLVYLTKYKHGLKKESITYQDTAEHAWYLNFQIHNNKHPLFGEGHDSVYFVKLLDSLRKSKNWATQIQSKYTYSDDGLSYTSVFYGITGKVESEAYQDWGKKINVSRMYYKSGKLQSYRKLDQNGDAQIENDYTEDGKRRDFITKCTSCKFYFDKNNPPGAAEGVYTE</sequence>
<evidence type="ECO:0000256" key="1">
    <source>
        <dbReference type="SAM" id="SignalP"/>
    </source>
</evidence>
<comment type="caution">
    <text evidence="2">The sequence shown here is derived from an EMBL/GenBank/DDBJ whole genome shotgun (WGS) entry which is preliminary data.</text>
</comment>
<evidence type="ECO:0008006" key="4">
    <source>
        <dbReference type="Google" id="ProtNLM"/>
    </source>
</evidence>
<accession>A0ABR7WPQ7</accession>
<feature type="chain" id="PRO_5046895751" description="Antitoxin component YwqK of YwqJK toxin-antitoxin module" evidence="1">
    <location>
        <begin position="19"/>
        <end position="378"/>
    </location>
</feature>
<protein>
    <recommendedName>
        <fullName evidence="4">Antitoxin component YwqK of YwqJK toxin-antitoxin module</fullName>
    </recommendedName>
</protein>
<keyword evidence="1" id="KW-0732">Signal</keyword>
<keyword evidence="3" id="KW-1185">Reference proteome</keyword>
<proteinExistence type="predicted"/>
<evidence type="ECO:0000313" key="3">
    <source>
        <dbReference type="Proteomes" id="UP000606600"/>
    </source>
</evidence>
<gene>
    <name evidence="2" type="ORF">IDJ77_10820</name>
</gene>